<proteinExistence type="inferred from homology"/>
<dbReference type="InterPro" id="IPR002921">
    <property type="entry name" value="Fungal_lipase-type"/>
</dbReference>
<evidence type="ECO:0000313" key="7">
    <source>
        <dbReference type="Proteomes" id="UP001278766"/>
    </source>
</evidence>
<comment type="similarity">
    <text evidence="1">Belongs to the AB hydrolase superfamily. Lipase family. Class 3 subfamily.</text>
</comment>
<dbReference type="RefSeq" id="XP_062654829.1">
    <property type="nucleotide sequence ID" value="XM_062806921.1"/>
</dbReference>
<evidence type="ECO:0000256" key="3">
    <source>
        <dbReference type="ARBA" id="ARBA00048461"/>
    </source>
</evidence>
<dbReference type="Proteomes" id="UP001278766">
    <property type="component" value="Unassembled WGS sequence"/>
</dbReference>
<evidence type="ECO:0000256" key="1">
    <source>
        <dbReference type="ARBA" id="ARBA00043996"/>
    </source>
</evidence>
<dbReference type="PANTHER" id="PTHR45856">
    <property type="entry name" value="ALPHA/BETA-HYDROLASES SUPERFAMILY PROTEIN"/>
    <property type="match status" value="1"/>
</dbReference>
<dbReference type="InterPro" id="IPR051218">
    <property type="entry name" value="Sec_MonoDiacylglyc_Lipase"/>
</dbReference>
<dbReference type="CDD" id="cd00519">
    <property type="entry name" value="Lipase_3"/>
    <property type="match status" value="1"/>
</dbReference>
<dbReference type="Gene3D" id="3.40.50.1820">
    <property type="entry name" value="alpha/beta hydrolase"/>
    <property type="match status" value="1"/>
</dbReference>
<dbReference type="InterPro" id="IPR029058">
    <property type="entry name" value="AB_hydrolase_fold"/>
</dbReference>
<comment type="catalytic activity">
    <reaction evidence="3">
        <text>a monoacylglycerol + H2O = glycerol + a fatty acid + H(+)</text>
        <dbReference type="Rhea" id="RHEA:15245"/>
        <dbReference type="ChEBI" id="CHEBI:15377"/>
        <dbReference type="ChEBI" id="CHEBI:15378"/>
        <dbReference type="ChEBI" id="CHEBI:17408"/>
        <dbReference type="ChEBI" id="CHEBI:17754"/>
        <dbReference type="ChEBI" id="CHEBI:28868"/>
    </reaction>
</comment>
<organism evidence="6 7">
    <name type="scientific">Chaetomium fimeti</name>
    <dbReference type="NCBI Taxonomy" id="1854472"/>
    <lineage>
        <taxon>Eukaryota</taxon>
        <taxon>Fungi</taxon>
        <taxon>Dikarya</taxon>
        <taxon>Ascomycota</taxon>
        <taxon>Pezizomycotina</taxon>
        <taxon>Sordariomycetes</taxon>
        <taxon>Sordariomycetidae</taxon>
        <taxon>Sordariales</taxon>
        <taxon>Chaetomiaceae</taxon>
        <taxon>Chaetomium</taxon>
    </lineage>
</organism>
<comment type="caution">
    <text evidence="6">The sequence shown here is derived from an EMBL/GenBank/DDBJ whole genome shotgun (WGS) entry which is preliminary data.</text>
</comment>
<dbReference type="GeneID" id="87843869"/>
<dbReference type="EMBL" id="JAUEPN010000010">
    <property type="protein sequence ID" value="KAK3291315.1"/>
    <property type="molecule type" value="Genomic_DNA"/>
</dbReference>
<reference evidence="6" key="1">
    <citation type="journal article" date="2023" name="Mol. Phylogenet. Evol.">
        <title>Genome-scale phylogeny and comparative genomics of the fungal order Sordariales.</title>
        <authorList>
            <person name="Hensen N."/>
            <person name="Bonometti L."/>
            <person name="Westerberg I."/>
            <person name="Brannstrom I.O."/>
            <person name="Guillou S."/>
            <person name="Cros-Aarteil S."/>
            <person name="Calhoun S."/>
            <person name="Haridas S."/>
            <person name="Kuo A."/>
            <person name="Mondo S."/>
            <person name="Pangilinan J."/>
            <person name="Riley R."/>
            <person name="LaButti K."/>
            <person name="Andreopoulos B."/>
            <person name="Lipzen A."/>
            <person name="Chen C."/>
            <person name="Yan M."/>
            <person name="Daum C."/>
            <person name="Ng V."/>
            <person name="Clum A."/>
            <person name="Steindorff A."/>
            <person name="Ohm R.A."/>
            <person name="Martin F."/>
            <person name="Silar P."/>
            <person name="Natvig D.O."/>
            <person name="Lalanne C."/>
            <person name="Gautier V."/>
            <person name="Ament-Velasquez S.L."/>
            <person name="Kruys A."/>
            <person name="Hutchinson M.I."/>
            <person name="Powell A.J."/>
            <person name="Barry K."/>
            <person name="Miller A.N."/>
            <person name="Grigoriev I.V."/>
            <person name="Debuchy R."/>
            <person name="Gladieux P."/>
            <person name="Hiltunen Thoren M."/>
            <person name="Johannesson H."/>
        </authorList>
    </citation>
    <scope>NUCLEOTIDE SEQUENCE</scope>
    <source>
        <strain evidence="6">CBS 168.71</strain>
    </source>
</reference>
<evidence type="ECO:0000256" key="2">
    <source>
        <dbReference type="ARBA" id="ARBA00047591"/>
    </source>
</evidence>
<feature type="region of interest" description="Disordered" evidence="4">
    <location>
        <begin position="1"/>
        <end position="21"/>
    </location>
</feature>
<evidence type="ECO:0000259" key="5">
    <source>
        <dbReference type="Pfam" id="PF01764"/>
    </source>
</evidence>
<reference evidence="6" key="2">
    <citation type="submission" date="2023-06" db="EMBL/GenBank/DDBJ databases">
        <authorList>
            <consortium name="Lawrence Berkeley National Laboratory"/>
            <person name="Haridas S."/>
            <person name="Hensen N."/>
            <person name="Bonometti L."/>
            <person name="Westerberg I."/>
            <person name="Brannstrom I.O."/>
            <person name="Guillou S."/>
            <person name="Cros-Aarteil S."/>
            <person name="Calhoun S."/>
            <person name="Kuo A."/>
            <person name="Mondo S."/>
            <person name="Pangilinan J."/>
            <person name="Riley R."/>
            <person name="Labutti K."/>
            <person name="Andreopoulos B."/>
            <person name="Lipzen A."/>
            <person name="Chen C."/>
            <person name="Yanf M."/>
            <person name="Daum C."/>
            <person name="Ng V."/>
            <person name="Clum A."/>
            <person name="Steindorff A."/>
            <person name="Ohm R."/>
            <person name="Martin F."/>
            <person name="Silar P."/>
            <person name="Natvig D."/>
            <person name="Lalanne C."/>
            <person name="Gautier V."/>
            <person name="Ament-Velasquez S.L."/>
            <person name="Kruys A."/>
            <person name="Hutchinson M.I."/>
            <person name="Powell A.J."/>
            <person name="Barry K."/>
            <person name="Miller A.N."/>
            <person name="Grigoriev I.V."/>
            <person name="Debuchy R."/>
            <person name="Gladieux P."/>
            <person name="Thoren M.H."/>
            <person name="Johannesson H."/>
        </authorList>
    </citation>
    <scope>NUCLEOTIDE SEQUENCE</scope>
    <source>
        <strain evidence="6">CBS 168.71</strain>
    </source>
</reference>
<dbReference type="GO" id="GO:0006629">
    <property type="term" value="P:lipid metabolic process"/>
    <property type="evidence" value="ECO:0007669"/>
    <property type="project" value="InterPro"/>
</dbReference>
<keyword evidence="6" id="KW-0378">Hydrolase</keyword>
<protein>
    <submittedName>
        <fullName evidence="6">Alpha/Beta hydrolase protein</fullName>
    </submittedName>
</protein>
<name>A0AAE0H7U9_9PEZI</name>
<dbReference type="Pfam" id="PF01764">
    <property type="entry name" value="Lipase_3"/>
    <property type="match status" value="1"/>
</dbReference>
<sequence length="378" mass="40920">MASKSSAAVLDSGSGGSLQHSAGASKALNEASGFLDTLLRTTGPLTAAQQCELEHYRFGVEKVPNHKIQEEDNVETFDPSKDTRRLIQLAAEKSDDTYATLSEPLSNSITFEIKAVLDRKKVRGTVVDNMLVVAIRGSVTLMDWMVNGNGEPVSSQDIGTPPAQFHRGFLAVAEAMQERLAKHIQATVESWKATQTSPSSSQLDLLLTGHSAGGAVAQLLYAMAGSASSRLAFTAVVPNFRQVHCITFGAPPITTIPIQPPARDPFRSGLFLSIINEGDPVPLAQKEYIDAVIQVFVLSPEKAEELYHDGYPVPRPVFRASGTCVVLRDQDASNLALNRWTAVLIPEERLHQKLFANVAVHSGSEYLERCKLLFARGG</sequence>
<dbReference type="SUPFAM" id="SSF53474">
    <property type="entry name" value="alpha/beta-Hydrolases"/>
    <property type="match status" value="1"/>
</dbReference>
<evidence type="ECO:0000256" key="4">
    <source>
        <dbReference type="SAM" id="MobiDB-lite"/>
    </source>
</evidence>
<comment type="catalytic activity">
    <reaction evidence="2">
        <text>a diacylglycerol + H2O = a monoacylglycerol + a fatty acid + H(+)</text>
        <dbReference type="Rhea" id="RHEA:32731"/>
        <dbReference type="ChEBI" id="CHEBI:15377"/>
        <dbReference type="ChEBI" id="CHEBI:15378"/>
        <dbReference type="ChEBI" id="CHEBI:17408"/>
        <dbReference type="ChEBI" id="CHEBI:18035"/>
        <dbReference type="ChEBI" id="CHEBI:28868"/>
    </reaction>
</comment>
<keyword evidence="7" id="KW-1185">Reference proteome</keyword>
<dbReference type="AlphaFoldDB" id="A0AAE0H7U9"/>
<dbReference type="GO" id="GO:0016787">
    <property type="term" value="F:hydrolase activity"/>
    <property type="evidence" value="ECO:0007669"/>
    <property type="project" value="UniProtKB-KW"/>
</dbReference>
<evidence type="ECO:0000313" key="6">
    <source>
        <dbReference type="EMBL" id="KAK3291315.1"/>
    </source>
</evidence>
<gene>
    <name evidence="6" type="ORF">B0H64DRAFT_446542</name>
</gene>
<feature type="domain" description="Fungal lipase-type" evidence="5">
    <location>
        <begin position="132"/>
        <end position="283"/>
    </location>
</feature>
<accession>A0AAE0H7U9</accession>
<dbReference type="PANTHER" id="PTHR45856:SF24">
    <property type="entry name" value="FUNGAL LIPASE-LIKE DOMAIN-CONTAINING PROTEIN"/>
    <property type="match status" value="1"/>
</dbReference>